<dbReference type="InterPro" id="IPR001876">
    <property type="entry name" value="Znf_RanBP2"/>
</dbReference>
<reference evidence="7" key="1">
    <citation type="journal article" date="2016" name="Proc. Natl. Acad. Sci. U.S.A.">
        <title>Chromosome-level assembly of Arabidopsis thaliana Ler reveals the extent of translocation and inversion polymorphisms.</title>
        <authorList>
            <person name="Zapata L."/>
            <person name="Ding J."/>
            <person name="Willing E.M."/>
            <person name="Hartwig B."/>
            <person name="Bezdan D."/>
            <person name="Jiao W.B."/>
            <person name="Patel V."/>
            <person name="Velikkakam James G."/>
            <person name="Koornneef M."/>
            <person name="Ossowski S."/>
            <person name="Schneeberger K."/>
        </authorList>
    </citation>
    <scope>NUCLEOTIDE SEQUENCE [LARGE SCALE GENOMIC DNA]</scope>
    <source>
        <strain evidence="7">cv. Landsberg erecta</strain>
    </source>
</reference>
<evidence type="ECO:0000256" key="2">
    <source>
        <dbReference type="ARBA" id="ARBA00022771"/>
    </source>
</evidence>
<protein>
    <recommendedName>
        <fullName evidence="5">RanBP2-type domain-containing protein</fullName>
    </recommendedName>
</protein>
<evidence type="ECO:0000256" key="1">
    <source>
        <dbReference type="ARBA" id="ARBA00022723"/>
    </source>
</evidence>
<dbReference type="ExpressionAtlas" id="A0A178UP26">
    <property type="expression patterns" value="baseline and differential"/>
</dbReference>
<feature type="compositionally biased region" description="Acidic residues" evidence="4">
    <location>
        <begin position="10"/>
        <end position="21"/>
    </location>
</feature>
<keyword evidence="3" id="KW-0862">Zinc</keyword>
<feature type="region of interest" description="Disordered" evidence="4">
    <location>
        <begin position="1"/>
        <end position="21"/>
    </location>
</feature>
<keyword evidence="1" id="KW-0479">Metal-binding</keyword>
<evidence type="ECO:0000259" key="5">
    <source>
        <dbReference type="PROSITE" id="PS01358"/>
    </source>
</evidence>
<dbReference type="GO" id="GO:0008270">
    <property type="term" value="F:zinc ion binding"/>
    <property type="evidence" value="ECO:0007669"/>
    <property type="project" value="UniProtKB-KW"/>
</dbReference>
<evidence type="ECO:0000313" key="7">
    <source>
        <dbReference type="Proteomes" id="UP000078284"/>
    </source>
</evidence>
<proteinExistence type="predicted"/>
<gene>
    <name evidence="6" type="ordered locus">AXX17_At5g10290</name>
</gene>
<dbReference type="SMART" id="SM00547">
    <property type="entry name" value="ZnF_RBZ"/>
    <property type="match status" value="1"/>
</dbReference>
<name>A0A178UP26_ARATH</name>
<evidence type="ECO:0000256" key="3">
    <source>
        <dbReference type="ARBA" id="ARBA00022833"/>
    </source>
</evidence>
<dbReference type="InterPro" id="IPR036443">
    <property type="entry name" value="Znf_RanBP2_sf"/>
</dbReference>
<sequence length="166" mass="18324">MPRKGLSNFDDYDDGFDDDDDAFDCDYDVDIDEHEEEAAAEPKEEIAKTQGLWRCAICTYDNVETMFVCDICGVLRHPVAGNQSINKNTVESRCKEPVVSKLAKSLFGSVPSNTPKKAVLYLPEHKNLVMEQGPLPGISRGNIHDLHKAFSSKNSCVSIGCQLAVV</sequence>
<dbReference type="PROSITE" id="PS01358">
    <property type="entry name" value="ZF_RANBP2_1"/>
    <property type="match status" value="1"/>
</dbReference>
<dbReference type="Proteomes" id="UP000078284">
    <property type="component" value="Chromosome 5"/>
</dbReference>
<evidence type="ECO:0000313" key="6">
    <source>
        <dbReference type="EMBL" id="OAO95796.1"/>
    </source>
</evidence>
<keyword evidence="2" id="KW-0863">Zinc-finger</keyword>
<dbReference type="EMBL" id="LUHQ01000005">
    <property type="protein sequence ID" value="OAO95796.1"/>
    <property type="molecule type" value="Genomic_DNA"/>
</dbReference>
<organism evidence="6 7">
    <name type="scientific">Arabidopsis thaliana</name>
    <name type="common">Mouse-ear cress</name>
    <dbReference type="NCBI Taxonomy" id="3702"/>
    <lineage>
        <taxon>Eukaryota</taxon>
        <taxon>Viridiplantae</taxon>
        <taxon>Streptophyta</taxon>
        <taxon>Embryophyta</taxon>
        <taxon>Tracheophyta</taxon>
        <taxon>Spermatophyta</taxon>
        <taxon>Magnoliopsida</taxon>
        <taxon>eudicotyledons</taxon>
        <taxon>Gunneridae</taxon>
        <taxon>Pentapetalae</taxon>
        <taxon>rosids</taxon>
        <taxon>malvids</taxon>
        <taxon>Brassicales</taxon>
        <taxon>Brassicaceae</taxon>
        <taxon>Camelineae</taxon>
        <taxon>Arabidopsis</taxon>
    </lineage>
</organism>
<feature type="domain" description="RanBP2-type" evidence="5">
    <location>
        <begin position="53"/>
        <end position="72"/>
    </location>
</feature>
<accession>A0A178UP26</accession>
<dbReference type="SUPFAM" id="SSF90209">
    <property type="entry name" value="Ran binding protein zinc finger-like"/>
    <property type="match status" value="1"/>
</dbReference>
<comment type="caution">
    <text evidence="6">The sequence shown here is derived from an EMBL/GenBank/DDBJ whole genome shotgun (WGS) entry which is preliminary data.</text>
</comment>
<evidence type="ECO:0000256" key="4">
    <source>
        <dbReference type="SAM" id="MobiDB-lite"/>
    </source>
</evidence>
<dbReference type="AlphaFoldDB" id="A0A178UP26"/>